<name>A0A0E0F4E0_9ORYZ</name>
<dbReference type="Proteomes" id="UP000008021">
    <property type="component" value="Chromosome 11"/>
</dbReference>
<proteinExistence type="predicted"/>
<dbReference type="AlphaFoldDB" id="A0A0E0F4E0"/>
<organism evidence="1">
    <name type="scientific">Oryza meridionalis</name>
    <dbReference type="NCBI Taxonomy" id="40149"/>
    <lineage>
        <taxon>Eukaryota</taxon>
        <taxon>Viridiplantae</taxon>
        <taxon>Streptophyta</taxon>
        <taxon>Embryophyta</taxon>
        <taxon>Tracheophyta</taxon>
        <taxon>Spermatophyta</taxon>
        <taxon>Magnoliopsida</taxon>
        <taxon>Liliopsida</taxon>
        <taxon>Poales</taxon>
        <taxon>Poaceae</taxon>
        <taxon>BOP clade</taxon>
        <taxon>Oryzoideae</taxon>
        <taxon>Oryzeae</taxon>
        <taxon>Oryzinae</taxon>
        <taxon>Oryza</taxon>
    </lineage>
</organism>
<evidence type="ECO:0000313" key="2">
    <source>
        <dbReference type="Proteomes" id="UP000008021"/>
    </source>
</evidence>
<protein>
    <submittedName>
        <fullName evidence="1">Uncharacterized protein</fullName>
    </submittedName>
</protein>
<dbReference type="EnsemblPlants" id="OMERI11G07610.1">
    <property type="protein sequence ID" value="OMERI11G07610.1"/>
    <property type="gene ID" value="OMERI11G07610"/>
</dbReference>
<sequence>MRGGAAGGCGAVFGARRLAGGGPLVQWSHMSAEVKRWWSIDDEWRMKTQPGLGQTDNDGSFPLLRALSCRLIPQGGCRAKAQSWLF</sequence>
<accession>A0A0E0F4E0</accession>
<reference evidence="1" key="2">
    <citation type="submission" date="2018-05" db="EMBL/GenBank/DDBJ databases">
        <title>OmerRS3 (Oryza meridionalis Reference Sequence Version 3).</title>
        <authorList>
            <person name="Zhang J."/>
            <person name="Kudrna D."/>
            <person name="Lee S."/>
            <person name="Talag J."/>
            <person name="Welchert J."/>
            <person name="Wing R.A."/>
        </authorList>
    </citation>
    <scope>NUCLEOTIDE SEQUENCE [LARGE SCALE GENOMIC DNA]</scope>
    <source>
        <strain evidence="1">cv. OR44</strain>
    </source>
</reference>
<reference evidence="1" key="1">
    <citation type="submission" date="2015-04" db="UniProtKB">
        <authorList>
            <consortium name="EnsemblPlants"/>
        </authorList>
    </citation>
    <scope>IDENTIFICATION</scope>
</reference>
<keyword evidence="2" id="KW-1185">Reference proteome</keyword>
<dbReference type="HOGENOM" id="CLU_2597186_0_0_1"/>
<evidence type="ECO:0000313" key="1">
    <source>
        <dbReference type="EnsemblPlants" id="OMERI11G07610.1"/>
    </source>
</evidence>
<dbReference type="Gramene" id="OMERI11G07610.1">
    <property type="protein sequence ID" value="OMERI11G07610.1"/>
    <property type="gene ID" value="OMERI11G07610"/>
</dbReference>